<dbReference type="KEGG" id="lyd:D7I47_00485"/>
<feature type="transmembrane region" description="Helical" evidence="1">
    <location>
        <begin position="86"/>
        <end position="104"/>
    </location>
</feature>
<dbReference type="AlphaFoldDB" id="A0A387B727"/>
<dbReference type="OrthoDB" id="4481055at2"/>
<evidence type="ECO:0000256" key="1">
    <source>
        <dbReference type="SAM" id="Phobius"/>
    </source>
</evidence>
<reference evidence="3" key="1">
    <citation type="submission" date="2018-09" db="EMBL/GenBank/DDBJ databases">
        <title>Genome sequencing of strain 2DFWR-13.</title>
        <authorList>
            <person name="Heo J."/>
            <person name="Kim S.-J."/>
            <person name="Kwon S.-W."/>
        </authorList>
    </citation>
    <scope>NUCLEOTIDE SEQUENCE [LARGE SCALE GENOMIC DNA]</scope>
    <source>
        <strain evidence="3">2DFWR-13</strain>
    </source>
</reference>
<keyword evidence="3" id="KW-1185">Reference proteome</keyword>
<keyword evidence="1" id="KW-0472">Membrane</keyword>
<keyword evidence="1" id="KW-1133">Transmembrane helix</keyword>
<organism evidence="2 3">
    <name type="scientific">Protaetiibacter intestinalis</name>
    <dbReference type="NCBI Taxonomy" id="2419774"/>
    <lineage>
        <taxon>Bacteria</taxon>
        <taxon>Bacillati</taxon>
        <taxon>Actinomycetota</taxon>
        <taxon>Actinomycetes</taxon>
        <taxon>Micrococcales</taxon>
        <taxon>Microbacteriaceae</taxon>
        <taxon>Protaetiibacter</taxon>
    </lineage>
</organism>
<protein>
    <submittedName>
        <fullName evidence="2">Uncharacterized protein</fullName>
    </submittedName>
</protein>
<feature type="transmembrane region" description="Helical" evidence="1">
    <location>
        <begin position="21"/>
        <end position="43"/>
    </location>
</feature>
<sequence>MTPRTGYAAPDWQRRTLLGVTWFNLVTALIGGAALASGVMPALGLPLGLLDGSPFRDYLWPGIILMLVVGGTQLAPLVAYRMRLDAAWGLFAIAGFGMMTWIFIETGIIGGQSALQLGYFTTGLAQCVFVLLVLGVWPRPLLRRG</sequence>
<evidence type="ECO:0000313" key="3">
    <source>
        <dbReference type="Proteomes" id="UP000278886"/>
    </source>
</evidence>
<evidence type="ECO:0000313" key="2">
    <source>
        <dbReference type="EMBL" id="AYF96876.1"/>
    </source>
</evidence>
<gene>
    <name evidence="2" type="ORF">D7I47_00485</name>
</gene>
<dbReference type="Proteomes" id="UP000278886">
    <property type="component" value="Chromosome"/>
</dbReference>
<dbReference type="RefSeq" id="WP_120761227.1">
    <property type="nucleotide sequence ID" value="NZ_CP032630.1"/>
</dbReference>
<feature type="transmembrane region" description="Helical" evidence="1">
    <location>
        <begin position="58"/>
        <end position="79"/>
    </location>
</feature>
<keyword evidence="1" id="KW-0812">Transmembrane</keyword>
<name>A0A387B727_9MICO</name>
<dbReference type="EMBL" id="CP032630">
    <property type="protein sequence ID" value="AYF96876.1"/>
    <property type="molecule type" value="Genomic_DNA"/>
</dbReference>
<proteinExistence type="predicted"/>
<feature type="transmembrane region" description="Helical" evidence="1">
    <location>
        <begin position="116"/>
        <end position="137"/>
    </location>
</feature>
<accession>A0A387B727</accession>